<gene>
    <name evidence="1" type="ORF">ETSY2_22010</name>
</gene>
<protein>
    <recommendedName>
        <fullName evidence="3">ATP-binding protein</fullName>
    </recommendedName>
</protein>
<dbReference type="EMBL" id="AZHX01000917">
    <property type="protein sequence ID" value="ETX05598.1"/>
    <property type="molecule type" value="Genomic_DNA"/>
</dbReference>
<evidence type="ECO:0000313" key="1">
    <source>
        <dbReference type="EMBL" id="ETX05598.1"/>
    </source>
</evidence>
<accession>W4M5Y9</accession>
<evidence type="ECO:0000313" key="2">
    <source>
        <dbReference type="Proteomes" id="UP000019140"/>
    </source>
</evidence>
<proteinExistence type="predicted"/>
<dbReference type="PANTHER" id="PTHR34301:SF8">
    <property type="entry name" value="ATPASE DOMAIN-CONTAINING PROTEIN"/>
    <property type="match status" value="1"/>
</dbReference>
<reference evidence="1 2" key="1">
    <citation type="journal article" date="2014" name="Nature">
        <title>An environmental bacterial taxon with a large and distinct metabolic repertoire.</title>
        <authorList>
            <person name="Wilson M.C."/>
            <person name="Mori T."/>
            <person name="Ruckert C."/>
            <person name="Uria A.R."/>
            <person name="Helf M.J."/>
            <person name="Takada K."/>
            <person name="Gernert C."/>
            <person name="Steffens U.A."/>
            <person name="Heycke N."/>
            <person name="Schmitt S."/>
            <person name="Rinke C."/>
            <person name="Helfrich E.J."/>
            <person name="Brachmann A.O."/>
            <person name="Gurgui C."/>
            <person name="Wakimoto T."/>
            <person name="Kracht M."/>
            <person name="Crusemann M."/>
            <person name="Hentschel U."/>
            <person name="Abe I."/>
            <person name="Matsunaga S."/>
            <person name="Kalinowski J."/>
            <person name="Takeyama H."/>
            <person name="Piel J."/>
        </authorList>
    </citation>
    <scope>NUCLEOTIDE SEQUENCE [LARGE SCALE GENOMIC DNA]</scope>
    <source>
        <strain evidence="2">TSY2</strain>
    </source>
</reference>
<comment type="caution">
    <text evidence="1">The sequence shown here is derived from an EMBL/GenBank/DDBJ whole genome shotgun (WGS) entry which is preliminary data.</text>
</comment>
<sequence length="389" mass="45007">MKANPGGNIDPQFVVGRDGLIRSIWEALEQQSIRLNAERRIGKTSVIRKMKAEPIAGWSPIYQDLERIHSPEEFAHEVYKTVQQFLSRWRRTANRATQFLENSKIVIAGNSWETKERRYWKELLVTSIEDLVTEKTDDRLILFWDEVPYMIENLVKRDGEQTASEVLDTLRSLRQTHSDFRMVFTGSIGLHHVLSTLHDAHLATAPVNDMRPIEVTPLTPTDAQQLAKMLIEGEMLPTSDIDAAAETIARETDGFPFYIHHIVSYLKQQQIPANSDAIKEAVIDLLVDEADPLELSHFRTRIGTYYKEPKDAELVRLILDCLASDATPISINDLHCRIVARSEEHNDRERLLKVLRLMGRDHYLSRTSEGEYQFRFPLIRRWWKLDRGL</sequence>
<dbReference type="PATRIC" id="fig|1429439.4.peg.3735"/>
<dbReference type="Proteomes" id="UP000019140">
    <property type="component" value="Unassembled WGS sequence"/>
</dbReference>
<dbReference type="SUPFAM" id="SSF52540">
    <property type="entry name" value="P-loop containing nucleoside triphosphate hydrolases"/>
    <property type="match status" value="1"/>
</dbReference>
<dbReference type="AlphaFoldDB" id="W4M5Y9"/>
<keyword evidence="2" id="KW-1185">Reference proteome</keyword>
<dbReference type="PANTHER" id="PTHR34301">
    <property type="entry name" value="DNA-BINDING PROTEIN-RELATED"/>
    <property type="match status" value="1"/>
</dbReference>
<dbReference type="InterPro" id="IPR027417">
    <property type="entry name" value="P-loop_NTPase"/>
</dbReference>
<dbReference type="Gene3D" id="3.40.50.300">
    <property type="entry name" value="P-loop containing nucleotide triphosphate hydrolases"/>
    <property type="match status" value="1"/>
</dbReference>
<evidence type="ECO:0008006" key="3">
    <source>
        <dbReference type="Google" id="ProtNLM"/>
    </source>
</evidence>
<organism evidence="1 2">
    <name type="scientific">Candidatus Entotheonella gemina</name>
    <dbReference type="NCBI Taxonomy" id="1429439"/>
    <lineage>
        <taxon>Bacteria</taxon>
        <taxon>Pseudomonadati</taxon>
        <taxon>Nitrospinota/Tectimicrobiota group</taxon>
        <taxon>Candidatus Tectimicrobiota</taxon>
        <taxon>Candidatus Entotheonellia</taxon>
        <taxon>Candidatus Entotheonellales</taxon>
        <taxon>Candidatus Entotheonellaceae</taxon>
        <taxon>Candidatus Entotheonella</taxon>
    </lineage>
</organism>
<name>W4M5Y9_9BACT</name>
<dbReference type="HOGENOM" id="CLU_715514_0_0_7"/>